<feature type="domain" description="CTLH" evidence="8">
    <location>
        <begin position="169"/>
        <end position="226"/>
    </location>
</feature>
<accession>A0A8K1CK04</accession>
<dbReference type="PANTHER" id="PTHR12170">
    <property type="entry name" value="MACROPHAGE ERYTHROBLAST ATTACHER-RELATED"/>
    <property type="match status" value="1"/>
</dbReference>
<dbReference type="SMART" id="SM00668">
    <property type="entry name" value="CTLH"/>
    <property type="match status" value="1"/>
</dbReference>
<dbReference type="SUPFAM" id="SSF57850">
    <property type="entry name" value="RING/U-box"/>
    <property type="match status" value="1"/>
</dbReference>
<dbReference type="GO" id="GO:0034657">
    <property type="term" value="C:GID complex"/>
    <property type="evidence" value="ECO:0007669"/>
    <property type="project" value="TreeGrafter"/>
</dbReference>
<dbReference type="PANTHER" id="PTHR12170:SF2">
    <property type="entry name" value="E3 UBIQUITIN-PROTEIN TRANSFERASE MAEA"/>
    <property type="match status" value="1"/>
</dbReference>
<sequence length="500" mass="56662">MEELLHPLVKVPFEKANKSFRLFHKHVTREVLGVQKTIQELQAEQPPAQHAVVEETIQRLQAIAERIRSTQKETKKFIGEQHHAVETCVLRTQHSRKQSQRQHEQKSSTSQAVVTSQGAETGEESDVTLEDPTDHDRLIADYLLYHGYMESSKVIQETKGIEFMVDHDVHLECRSILNDLHARNVVTAIEWCVSNASRLRRLQSRLEFQLRLQEFIELVRSDKKLEAIMYAQTNLTPISMQHENEEIKKSMMESIQEAMATLAYKSPDQCGVETYSRLFSNERWQSLKELFRSTFCEVYGFHSPPSLCIALHAGVSTLNTRTCRRTREARAFANASTAGKDGDEVESSRETSGENKRQSDSTSPQRSKKTKVASSQDASPSQRRKLSNSSGSSSNSSHGLVFHDDSVPLCPTCSDVGAKLTVNLPFAHHPHSRLVCRVTQRVMDEHNPPVVLPNGFVYSQQAIDQLMKEETQTESSLPMITCPETLEMYNSSDLKPVFIL</sequence>
<gene>
    <name evidence="10" type="ORF">Poli38472_002583</name>
</gene>
<comment type="subcellular location">
    <subcellularLocation>
        <location evidence="1">Cytoplasm</location>
    </subcellularLocation>
</comment>
<evidence type="ECO:0000313" key="11">
    <source>
        <dbReference type="Proteomes" id="UP000794436"/>
    </source>
</evidence>
<evidence type="ECO:0008006" key="12">
    <source>
        <dbReference type="Google" id="ProtNLM"/>
    </source>
</evidence>
<evidence type="ECO:0000256" key="3">
    <source>
        <dbReference type="ARBA" id="ARBA00022723"/>
    </source>
</evidence>
<dbReference type="InterPro" id="IPR024964">
    <property type="entry name" value="CTLH/CRA"/>
</dbReference>
<evidence type="ECO:0000259" key="9">
    <source>
        <dbReference type="PROSITE" id="PS51867"/>
    </source>
</evidence>
<feature type="compositionally biased region" description="Low complexity" evidence="7">
    <location>
        <begin position="387"/>
        <end position="397"/>
    </location>
</feature>
<dbReference type="Gene3D" id="3.30.40.10">
    <property type="entry name" value="Zinc/RING finger domain, C3HC4 (zinc finger)"/>
    <property type="match status" value="1"/>
</dbReference>
<evidence type="ECO:0000256" key="7">
    <source>
        <dbReference type="SAM" id="MobiDB-lite"/>
    </source>
</evidence>
<dbReference type="PROSITE" id="PS51867">
    <property type="entry name" value="ZF_RING_GID"/>
    <property type="match status" value="1"/>
</dbReference>
<name>A0A8K1CK04_PYTOL</name>
<feature type="region of interest" description="Disordered" evidence="7">
    <location>
        <begin position="333"/>
        <end position="398"/>
    </location>
</feature>
<feature type="zinc finger region" description="RING-Gid-type" evidence="6">
    <location>
        <begin position="410"/>
        <end position="485"/>
    </location>
</feature>
<dbReference type="AlphaFoldDB" id="A0A8K1CK04"/>
<feature type="compositionally biased region" description="Acidic residues" evidence="7">
    <location>
        <begin position="121"/>
        <end position="131"/>
    </location>
</feature>
<dbReference type="InterPro" id="IPR045098">
    <property type="entry name" value="Fyv10_fam"/>
</dbReference>
<organism evidence="10 11">
    <name type="scientific">Pythium oligandrum</name>
    <name type="common">Mycoparasitic fungus</name>
    <dbReference type="NCBI Taxonomy" id="41045"/>
    <lineage>
        <taxon>Eukaryota</taxon>
        <taxon>Sar</taxon>
        <taxon>Stramenopiles</taxon>
        <taxon>Oomycota</taxon>
        <taxon>Peronosporomycetes</taxon>
        <taxon>Pythiales</taxon>
        <taxon>Pythiaceae</taxon>
        <taxon>Pythium</taxon>
    </lineage>
</organism>
<reference evidence="10" key="1">
    <citation type="submission" date="2019-03" db="EMBL/GenBank/DDBJ databases">
        <title>Long read genome sequence of the mycoparasitic Pythium oligandrum ATCC 38472 isolated from sugarbeet rhizosphere.</title>
        <authorList>
            <person name="Gaulin E."/>
        </authorList>
    </citation>
    <scope>NUCLEOTIDE SEQUENCE</scope>
    <source>
        <strain evidence="10">ATCC 38472_TT</strain>
    </source>
</reference>
<keyword evidence="3" id="KW-0479">Metal-binding</keyword>
<evidence type="ECO:0000313" key="10">
    <source>
        <dbReference type="EMBL" id="TMW63642.1"/>
    </source>
</evidence>
<dbReference type="InterPro" id="IPR044063">
    <property type="entry name" value="ZF_RING_GID"/>
</dbReference>
<comment type="caution">
    <text evidence="10">The sequence shown here is derived from an EMBL/GenBank/DDBJ whole genome shotgun (WGS) entry which is preliminary data.</text>
</comment>
<evidence type="ECO:0000256" key="1">
    <source>
        <dbReference type="ARBA" id="ARBA00004496"/>
    </source>
</evidence>
<dbReference type="InterPro" id="IPR006595">
    <property type="entry name" value="CTLH_C"/>
</dbReference>
<dbReference type="Pfam" id="PF10607">
    <property type="entry name" value="CTLH"/>
    <property type="match status" value="1"/>
</dbReference>
<feature type="domain" description="RING-Gid-type" evidence="9">
    <location>
        <begin position="410"/>
        <end position="485"/>
    </location>
</feature>
<feature type="compositionally biased region" description="Basic and acidic residues" evidence="7">
    <location>
        <begin position="340"/>
        <end position="359"/>
    </location>
</feature>
<dbReference type="GO" id="GO:0005634">
    <property type="term" value="C:nucleus"/>
    <property type="evidence" value="ECO:0007669"/>
    <property type="project" value="TreeGrafter"/>
</dbReference>
<evidence type="ECO:0000256" key="2">
    <source>
        <dbReference type="ARBA" id="ARBA00022490"/>
    </source>
</evidence>
<dbReference type="EMBL" id="SPLM01000072">
    <property type="protein sequence ID" value="TMW63642.1"/>
    <property type="molecule type" value="Genomic_DNA"/>
</dbReference>
<dbReference type="SMART" id="SM00757">
    <property type="entry name" value="CRA"/>
    <property type="match status" value="1"/>
</dbReference>
<dbReference type="GO" id="GO:0008270">
    <property type="term" value="F:zinc ion binding"/>
    <property type="evidence" value="ECO:0007669"/>
    <property type="project" value="UniProtKB-KW"/>
</dbReference>
<dbReference type="GO" id="GO:0061630">
    <property type="term" value="F:ubiquitin protein ligase activity"/>
    <property type="evidence" value="ECO:0007669"/>
    <property type="project" value="InterPro"/>
</dbReference>
<evidence type="ECO:0000256" key="5">
    <source>
        <dbReference type="ARBA" id="ARBA00022833"/>
    </source>
</evidence>
<evidence type="ECO:0000256" key="4">
    <source>
        <dbReference type="ARBA" id="ARBA00022771"/>
    </source>
</evidence>
<dbReference type="GO" id="GO:0043161">
    <property type="term" value="P:proteasome-mediated ubiquitin-dependent protein catabolic process"/>
    <property type="evidence" value="ECO:0007669"/>
    <property type="project" value="InterPro"/>
</dbReference>
<dbReference type="InterPro" id="IPR013083">
    <property type="entry name" value="Znf_RING/FYVE/PHD"/>
</dbReference>
<dbReference type="Proteomes" id="UP000794436">
    <property type="component" value="Unassembled WGS sequence"/>
</dbReference>
<protein>
    <recommendedName>
        <fullName evidence="12">Macrophage erythroblast attacher</fullName>
    </recommendedName>
</protein>
<dbReference type="PROSITE" id="PS50897">
    <property type="entry name" value="CTLH"/>
    <property type="match status" value="1"/>
</dbReference>
<keyword evidence="11" id="KW-1185">Reference proteome</keyword>
<dbReference type="CDD" id="cd16659">
    <property type="entry name" value="RING-Ubox_Emp"/>
    <property type="match status" value="1"/>
</dbReference>
<dbReference type="OrthoDB" id="1933455at2759"/>
<feature type="region of interest" description="Disordered" evidence="7">
    <location>
        <begin position="92"/>
        <end position="131"/>
    </location>
</feature>
<keyword evidence="4 6" id="KW-0863">Zinc-finger</keyword>
<keyword evidence="2" id="KW-0963">Cytoplasm</keyword>
<dbReference type="GO" id="GO:0005737">
    <property type="term" value="C:cytoplasm"/>
    <property type="evidence" value="ECO:0007669"/>
    <property type="project" value="UniProtKB-SubCell"/>
</dbReference>
<evidence type="ECO:0000259" key="8">
    <source>
        <dbReference type="PROSITE" id="PS50897"/>
    </source>
</evidence>
<feature type="compositionally biased region" description="Polar residues" evidence="7">
    <location>
        <begin position="372"/>
        <end position="381"/>
    </location>
</feature>
<evidence type="ECO:0000256" key="6">
    <source>
        <dbReference type="PROSITE-ProRule" id="PRU01215"/>
    </source>
</evidence>
<dbReference type="InterPro" id="IPR013144">
    <property type="entry name" value="CRA_dom"/>
</dbReference>
<keyword evidence="5" id="KW-0862">Zinc</keyword>
<feature type="compositionally biased region" description="Polar residues" evidence="7">
    <location>
        <begin position="107"/>
        <end position="119"/>
    </location>
</feature>
<proteinExistence type="predicted"/>